<gene>
    <name evidence="2" type="ORF">SCULI_v1c06120</name>
</gene>
<dbReference type="InterPro" id="IPR005532">
    <property type="entry name" value="SUMF_dom"/>
</dbReference>
<evidence type="ECO:0000259" key="1">
    <source>
        <dbReference type="Pfam" id="PF03781"/>
    </source>
</evidence>
<evidence type="ECO:0000313" key="3">
    <source>
        <dbReference type="Proteomes" id="UP000019267"/>
    </source>
</evidence>
<dbReference type="Proteomes" id="UP000019267">
    <property type="component" value="Chromosome"/>
</dbReference>
<protein>
    <submittedName>
        <fullName evidence="2">Sulfatase-modifying factor 1</fullName>
    </submittedName>
</protein>
<dbReference type="STRING" id="1276246.SCULI_v1c06120"/>
<evidence type="ECO:0000313" key="2">
    <source>
        <dbReference type="EMBL" id="AHI52953.1"/>
    </source>
</evidence>
<dbReference type="InterPro" id="IPR042095">
    <property type="entry name" value="SUMF_sf"/>
</dbReference>
<dbReference type="SUPFAM" id="SSF56436">
    <property type="entry name" value="C-type lectin-like"/>
    <property type="match status" value="1"/>
</dbReference>
<accession>W6A739</accession>
<dbReference type="PANTHER" id="PTHR23150">
    <property type="entry name" value="SULFATASE MODIFYING FACTOR 1, 2"/>
    <property type="match status" value="1"/>
</dbReference>
<dbReference type="KEGG" id="scq:SCULI_v1c06120"/>
<reference evidence="2 3" key="1">
    <citation type="journal article" date="2014" name="Genome Biol. Evol.">
        <title>Molecular evolution of the substrate utilization strategies and putative virulence factors in mosquito-associated Spiroplasma species.</title>
        <authorList>
            <person name="Chang T.H."/>
            <person name="Lo W.S."/>
            <person name="Ku C."/>
            <person name="Chen L.L."/>
            <person name="Kuo C.H."/>
        </authorList>
    </citation>
    <scope>NUCLEOTIDE SEQUENCE [LARGE SCALE GENOMIC DNA]</scope>
    <source>
        <strain evidence="2">AES-1</strain>
    </source>
</reference>
<dbReference type="InterPro" id="IPR051043">
    <property type="entry name" value="Sulfatase_Mod_Factor_Kinase"/>
</dbReference>
<dbReference type="HOGENOM" id="CLU_012431_4_0_14"/>
<sequence>MGSNKSDGFAYDLESPEVIVNVNDFEIASTPVTNQEFQKFVNATGYITDAEHNNKSFVFRDSISQEIKEISNIVEGLPWWYEVIGANWKQPFGPNSSIEDLLDHPVVHVSRKDAIEYCKWAGLRLPTEAEWEFAARGGLEKKPYPWGDELYINGERNCNIWNGEFPEWDNKKELPQVKPVKSYTPNGYGLYQMSGNVWEWCLNRRWVELKDFNDNNYLNTLFSDVYKNIENAQYAIRGGSFLCHDNYCRRYKVHGRNGNIANSTSNNLSFRCVKN</sequence>
<dbReference type="EMBL" id="CP006681">
    <property type="protein sequence ID" value="AHI52953.1"/>
    <property type="molecule type" value="Genomic_DNA"/>
</dbReference>
<feature type="domain" description="Sulfatase-modifying factor enzyme-like" evidence="1">
    <location>
        <begin position="1"/>
        <end position="274"/>
    </location>
</feature>
<dbReference type="PANTHER" id="PTHR23150:SF19">
    <property type="entry name" value="FORMYLGLYCINE-GENERATING ENZYME"/>
    <property type="match status" value="1"/>
</dbReference>
<dbReference type="GO" id="GO:0120147">
    <property type="term" value="F:formylglycine-generating oxidase activity"/>
    <property type="evidence" value="ECO:0007669"/>
    <property type="project" value="TreeGrafter"/>
</dbReference>
<dbReference type="InterPro" id="IPR016187">
    <property type="entry name" value="CTDL_fold"/>
</dbReference>
<organism evidence="2 3">
    <name type="scientific">Spiroplasma culicicola AES-1</name>
    <dbReference type="NCBI Taxonomy" id="1276246"/>
    <lineage>
        <taxon>Bacteria</taxon>
        <taxon>Bacillati</taxon>
        <taxon>Mycoplasmatota</taxon>
        <taxon>Mollicutes</taxon>
        <taxon>Entomoplasmatales</taxon>
        <taxon>Spiroplasmataceae</taxon>
        <taxon>Spiroplasma</taxon>
    </lineage>
</organism>
<dbReference type="Gene3D" id="3.90.1580.10">
    <property type="entry name" value="paralog of FGE (formylglycine-generating enzyme)"/>
    <property type="match status" value="1"/>
</dbReference>
<proteinExistence type="predicted"/>
<dbReference type="eggNOG" id="COG1262">
    <property type="taxonomic scope" value="Bacteria"/>
</dbReference>
<keyword evidence="3" id="KW-1185">Reference proteome</keyword>
<name>W6A739_9MOLU</name>
<dbReference type="Pfam" id="PF03781">
    <property type="entry name" value="FGE-sulfatase"/>
    <property type="match status" value="1"/>
</dbReference>
<dbReference type="PATRIC" id="fig|1276246.3.peg.611"/>
<dbReference type="AlphaFoldDB" id="W6A739"/>